<protein>
    <submittedName>
        <fullName evidence="2">Uncharacterized protein</fullName>
    </submittedName>
</protein>
<proteinExistence type="predicted"/>
<evidence type="ECO:0000313" key="1">
    <source>
        <dbReference type="Proteomes" id="UP000046393"/>
    </source>
</evidence>
<accession>A0A0N5AFG7</accession>
<dbReference type="AlphaFoldDB" id="A0A0N5AFG7"/>
<reference evidence="2" key="1">
    <citation type="submission" date="2017-02" db="UniProtKB">
        <authorList>
            <consortium name="WormBaseParasite"/>
        </authorList>
    </citation>
    <scope>IDENTIFICATION</scope>
</reference>
<name>A0A0N5AFG7_9BILA</name>
<sequence length="67" mass="7411">MKRFVIIMLEPGFFVRLESDSELQLAMSKRAAAAAAAAEAISYLLVCKRVSDKVAGWEELHGLTTRI</sequence>
<organism evidence="1 2">
    <name type="scientific">Syphacia muris</name>
    <dbReference type="NCBI Taxonomy" id="451379"/>
    <lineage>
        <taxon>Eukaryota</taxon>
        <taxon>Metazoa</taxon>
        <taxon>Ecdysozoa</taxon>
        <taxon>Nematoda</taxon>
        <taxon>Chromadorea</taxon>
        <taxon>Rhabditida</taxon>
        <taxon>Spirurina</taxon>
        <taxon>Oxyuridomorpha</taxon>
        <taxon>Oxyuroidea</taxon>
        <taxon>Oxyuridae</taxon>
        <taxon>Syphacia</taxon>
    </lineage>
</organism>
<evidence type="ECO:0000313" key="2">
    <source>
        <dbReference type="WBParaSite" id="SMUV_0000302101-mRNA-1"/>
    </source>
</evidence>
<dbReference type="WBParaSite" id="SMUV_0000302101-mRNA-1">
    <property type="protein sequence ID" value="SMUV_0000302101-mRNA-1"/>
    <property type="gene ID" value="SMUV_0000302101"/>
</dbReference>
<keyword evidence="1" id="KW-1185">Reference proteome</keyword>
<dbReference type="Proteomes" id="UP000046393">
    <property type="component" value="Unplaced"/>
</dbReference>